<feature type="domain" description="Glycosyl transferase family 1" evidence="4">
    <location>
        <begin position="255"/>
        <end position="405"/>
    </location>
</feature>
<accession>A0A3N1HKF8</accession>
<reference evidence="6 7" key="1">
    <citation type="journal article" date="2015" name="Stand. Genomic Sci.">
        <title>Genomic Encyclopedia of Bacterial and Archaeal Type Strains, Phase III: the genomes of soil and plant-associated and newly described type strains.</title>
        <authorList>
            <person name="Whitman W.B."/>
            <person name="Woyke T."/>
            <person name="Klenk H.P."/>
            <person name="Zhou Y."/>
            <person name="Lilburn T.G."/>
            <person name="Beck B.J."/>
            <person name="De Vos P."/>
            <person name="Vandamme P."/>
            <person name="Eisen J.A."/>
            <person name="Garrity G."/>
            <person name="Hugenholtz P."/>
            <person name="Kyrpides N.C."/>
        </authorList>
    </citation>
    <scope>NUCLEOTIDE SEQUENCE [LARGE SCALE GENOMIC DNA]</scope>
    <source>
        <strain evidence="6 7">CECT 7306</strain>
    </source>
</reference>
<dbReference type="Gene3D" id="3.40.50.2000">
    <property type="entry name" value="Glycogen Phosphorylase B"/>
    <property type="match status" value="2"/>
</dbReference>
<dbReference type="EMBL" id="RJKN01000005">
    <property type="protein sequence ID" value="ROP43018.1"/>
    <property type="molecule type" value="Genomic_DNA"/>
</dbReference>
<dbReference type="Proteomes" id="UP000276232">
    <property type="component" value="Unassembled WGS sequence"/>
</dbReference>
<dbReference type="AlphaFoldDB" id="A0A3N1HKF8"/>
<dbReference type="CDD" id="cd03801">
    <property type="entry name" value="GT4_PimA-like"/>
    <property type="match status" value="1"/>
</dbReference>
<evidence type="ECO:0000313" key="7">
    <source>
        <dbReference type="Proteomes" id="UP000276232"/>
    </source>
</evidence>
<dbReference type="GO" id="GO:1901137">
    <property type="term" value="P:carbohydrate derivative biosynthetic process"/>
    <property type="evidence" value="ECO:0007669"/>
    <property type="project" value="UniProtKB-ARBA"/>
</dbReference>
<comment type="caution">
    <text evidence="6">The sequence shown here is derived from an EMBL/GenBank/DDBJ whole genome shotgun (WGS) entry which is preliminary data.</text>
</comment>
<dbReference type="PANTHER" id="PTHR45947">
    <property type="entry name" value="SULFOQUINOVOSYL TRANSFERASE SQD2"/>
    <property type="match status" value="1"/>
</dbReference>
<dbReference type="GO" id="GO:0016758">
    <property type="term" value="F:hexosyltransferase activity"/>
    <property type="evidence" value="ECO:0007669"/>
    <property type="project" value="TreeGrafter"/>
</dbReference>
<dbReference type="Pfam" id="PF00534">
    <property type="entry name" value="Glycos_transf_1"/>
    <property type="match status" value="1"/>
</dbReference>
<organism evidence="6 7">
    <name type="scientific">Pseudokineococcus lusitanus</name>
    <dbReference type="NCBI Taxonomy" id="763993"/>
    <lineage>
        <taxon>Bacteria</taxon>
        <taxon>Bacillati</taxon>
        <taxon>Actinomycetota</taxon>
        <taxon>Actinomycetes</taxon>
        <taxon>Kineosporiales</taxon>
        <taxon>Kineosporiaceae</taxon>
        <taxon>Pseudokineococcus</taxon>
    </lineage>
</organism>
<sequence>MRHGPAAPGDDARPGFTVRSPRAPRPAAPVAGARPPVATPSRPPRRPAREWRPLHVAMVGQKGLPATYGGVEHHVEEVGRRLVERGHRVTAYCRKGYGGWPDARPGATGQHLGIELVTTPALRSKHLDALTHSATSAAHAVGRGADVVHLHALGPGLLSPLVRMAPGVRVVQTVHGLDHERAKWGGLARRVLGLGHTVSGHAPDELVVVSRALQEHYRTRFGRESVLAPNGTPAPRDVPRATLDPLLGRGLGSDGGRYLLFVGRLVPEKRPDLLLEAFRAVADPDVRLVVVGDSSFSDDVTAALHAQARQDPRVVLTGYQYGDVLAALVQHAEALVQPSALEGMPLTVLEALAAGTRVVASDIAPHVELLGRAPSRHRLVPVDDAAALAAALDSVLAERPAASRCPAATDPVRERVLAEHCWDAATDLLEDVYLQVTAGRRR</sequence>
<evidence type="ECO:0000259" key="4">
    <source>
        <dbReference type="Pfam" id="PF00534"/>
    </source>
</evidence>
<gene>
    <name evidence="6" type="ORF">EDC03_2314</name>
</gene>
<feature type="region of interest" description="Disordered" evidence="3">
    <location>
        <begin position="1"/>
        <end position="51"/>
    </location>
</feature>
<keyword evidence="7" id="KW-1185">Reference proteome</keyword>
<dbReference type="RefSeq" id="WP_123380369.1">
    <property type="nucleotide sequence ID" value="NZ_RJKN01000005.1"/>
</dbReference>
<dbReference type="InterPro" id="IPR050194">
    <property type="entry name" value="Glycosyltransferase_grp1"/>
</dbReference>
<proteinExistence type="predicted"/>
<name>A0A3N1HKF8_9ACTN</name>
<dbReference type="PANTHER" id="PTHR45947:SF3">
    <property type="entry name" value="SULFOQUINOVOSYL TRANSFERASE SQD2"/>
    <property type="match status" value="1"/>
</dbReference>
<evidence type="ECO:0000259" key="5">
    <source>
        <dbReference type="Pfam" id="PF13439"/>
    </source>
</evidence>
<dbReference type="InterPro" id="IPR028098">
    <property type="entry name" value="Glyco_trans_4-like_N"/>
</dbReference>
<evidence type="ECO:0000256" key="3">
    <source>
        <dbReference type="SAM" id="MobiDB-lite"/>
    </source>
</evidence>
<dbReference type="InterPro" id="IPR001296">
    <property type="entry name" value="Glyco_trans_1"/>
</dbReference>
<dbReference type="InParanoid" id="A0A3N1HKF8"/>
<protein>
    <submittedName>
        <fullName evidence="6">Glycosyltransferase involved in cell wall biosynthesis</fullName>
    </submittedName>
</protein>
<dbReference type="Pfam" id="PF13439">
    <property type="entry name" value="Glyco_transf_4"/>
    <property type="match status" value="1"/>
</dbReference>
<feature type="domain" description="Glycosyltransferase subfamily 4-like N-terminal" evidence="5">
    <location>
        <begin position="68"/>
        <end position="231"/>
    </location>
</feature>
<keyword evidence="2 6" id="KW-0808">Transferase</keyword>
<keyword evidence="1" id="KW-0328">Glycosyltransferase</keyword>
<evidence type="ECO:0000256" key="2">
    <source>
        <dbReference type="ARBA" id="ARBA00022679"/>
    </source>
</evidence>
<evidence type="ECO:0000313" key="6">
    <source>
        <dbReference type="EMBL" id="ROP43018.1"/>
    </source>
</evidence>
<dbReference type="OrthoDB" id="9792269at2"/>
<dbReference type="SUPFAM" id="SSF53756">
    <property type="entry name" value="UDP-Glycosyltransferase/glycogen phosphorylase"/>
    <property type="match status" value="1"/>
</dbReference>
<evidence type="ECO:0000256" key="1">
    <source>
        <dbReference type="ARBA" id="ARBA00022676"/>
    </source>
</evidence>